<dbReference type="SMART" id="SM00283">
    <property type="entry name" value="MA"/>
    <property type="match status" value="1"/>
</dbReference>
<evidence type="ECO:0000313" key="10">
    <source>
        <dbReference type="EMBL" id="MFC7370256.1"/>
    </source>
</evidence>
<protein>
    <submittedName>
        <fullName evidence="10">Methyl-accepting chemotaxis protein</fullName>
    </submittedName>
</protein>
<evidence type="ECO:0000259" key="8">
    <source>
        <dbReference type="PROSITE" id="PS50111"/>
    </source>
</evidence>
<dbReference type="InterPro" id="IPR003660">
    <property type="entry name" value="HAMP_dom"/>
</dbReference>
<comment type="similarity">
    <text evidence="5">Belongs to the methyl-accepting chemotaxis (MCP) protein family.</text>
</comment>
<dbReference type="Gene3D" id="1.10.287.950">
    <property type="entry name" value="Methyl-accepting chemotaxis protein"/>
    <property type="match status" value="1"/>
</dbReference>
<dbReference type="PROSITE" id="PS50111">
    <property type="entry name" value="CHEMOTAXIS_TRANSDUC_2"/>
    <property type="match status" value="1"/>
</dbReference>
<proteinExistence type="inferred from homology"/>
<dbReference type="PROSITE" id="PS50885">
    <property type="entry name" value="HAMP"/>
    <property type="match status" value="1"/>
</dbReference>
<evidence type="ECO:0000256" key="7">
    <source>
        <dbReference type="SAM" id="MobiDB-lite"/>
    </source>
</evidence>
<dbReference type="Proteomes" id="UP001596549">
    <property type="component" value="Unassembled WGS sequence"/>
</dbReference>
<dbReference type="CDD" id="cd06225">
    <property type="entry name" value="HAMP"/>
    <property type="match status" value="1"/>
</dbReference>
<dbReference type="SUPFAM" id="SSF58104">
    <property type="entry name" value="Methyl-accepting chemotaxis protein (MCP) signaling domain"/>
    <property type="match status" value="1"/>
</dbReference>
<evidence type="ECO:0000256" key="6">
    <source>
        <dbReference type="PROSITE-ProRule" id="PRU00284"/>
    </source>
</evidence>
<feature type="domain" description="Methyl-accepting transducer" evidence="8">
    <location>
        <begin position="265"/>
        <end position="515"/>
    </location>
</feature>
<keyword evidence="3" id="KW-0472">Membrane</keyword>
<evidence type="ECO:0000256" key="1">
    <source>
        <dbReference type="ARBA" id="ARBA00004236"/>
    </source>
</evidence>
<name>A0ABW2NLD2_9BACL</name>
<dbReference type="PANTHER" id="PTHR32089:SF112">
    <property type="entry name" value="LYSOZYME-LIKE PROTEIN-RELATED"/>
    <property type="match status" value="1"/>
</dbReference>
<dbReference type="Gene3D" id="6.10.340.10">
    <property type="match status" value="1"/>
</dbReference>
<dbReference type="Pfam" id="PF00015">
    <property type="entry name" value="MCPsignal"/>
    <property type="match status" value="1"/>
</dbReference>
<dbReference type="PANTHER" id="PTHR32089">
    <property type="entry name" value="METHYL-ACCEPTING CHEMOTAXIS PROTEIN MCPB"/>
    <property type="match status" value="1"/>
</dbReference>
<evidence type="ECO:0000259" key="9">
    <source>
        <dbReference type="PROSITE" id="PS50885"/>
    </source>
</evidence>
<keyword evidence="2" id="KW-1003">Cell membrane</keyword>
<organism evidence="10 11">
    <name type="scientific">Fictibacillus iocasae</name>
    <dbReference type="NCBI Taxonomy" id="2715437"/>
    <lineage>
        <taxon>Bacteria</taxon>
        <taxon>Bacillati</taxon>
        <taxon>Bacillota</taxon>
        <taxon>Bacilli</taxon>
        <taxon>Bacillales</taxon>
        <taxon>Fictibacillaceae</taxon>
        <taxon>Fictibacillus</taxon>
    </lineage>
</organism>
<keyword evidence="4 6" id="KW-0807">Transducer</keyword>
<keyword evidence="11" id="KW-1185">Reference proteome</keyword>
<evidence type="ECO:0000256" key="5">
    <source>
        <dbReference type="ARBA" id="ARBA00029447"/>
    </source>
</evidence>
<evidence type="ECO:0000256" key="4">
    <source>
        <dbReference type="ARBA" id="ARBA00023224"/>
    </source>
</evidence>
<gene>
    <name evidence="10" type="ORF">ACFQPF_01010</name>
</gene>
<evidence type="ECO:0000256" key="3">
    <source>
        <dbReference type="ARBA" id="ARBA00023136"/>
    </source>
</evidence>
<dbReference type="InterPro" id="IPR004089">
    <property type="entry name" value="MCPsignal_dom"/>
</dbReference>
<dbReference type="EMBL" id="JBHTCP010000002">
    <property type="protein sequence ID" value="MFC7370256.1"/>
    <property type="molecule type" value="Genomic_DNA"/>
</dbReference>
<dbReference type="SMART" id="SM00304">
    <property type="entry name" value="HAMP"/>
    <property type="match status" value="1"/>
</dbReference>
<feature type="region of interest" description="Disordered" evidence="7">
    <location>
        <begin position="434"/>
        <end position="464"/>
    </location>
</feature>
<reference evidence="11" key="1">
    <citation type="journal article" date="2019" name="Int. J. Syst. Evol. Microbiol.">
        <title>The Global Catalogue of Microorganisms (GCM) 10K type strain sequencing project: providing services to taxonomists for standard genome sequencing and annotation.</title>
        <authorList>
            <consortium name="The Broad Institute Genomics Platform"/>
            <consortium name="The Broad Institute Genome Sequencing Center for Infectious Disease"/>
            <person name="Wu L."/>
            <person name="Ma J."/>
        </authorList>
    </citation>
    <scope>NUCLEOTIDE SEQUENCE [LARGE SCALE GENOMIC DNA]</scope>
    <source>
        <strain evidence="11">NBRC 106396</strain>
    </source>
</reference>
<sequence length="551" mass="61256">MNNKKKERKVRSLQAKLLFMFISVLVFSMASIGAVSYFKAFSAASQLMESRLEREVQSMNEMVTNLKFSFANDQKRFEERAEKSIKSQHTALIQQGYSAQMHLIKNGRAEGITSRLPLDKEAARMISRLKNGETKTADFIYVYKEVQELGAIYVISVEKESYLGAVNDIRTWVLSFAAAALLIASVIVRFIVRSITVPLSRLSGSMEKVKNGDLTVRFDGKTSYPEIRHLISRFEEMVQSTQNVNRELQAVSESLQSNGIELKNSYEKAVQNKDDVNHAISSVHEFIGQAAASSEENSAISATIHTRLETVFSQIHAAVADLDGVQRSSVYGKNVSQNLEQEYKSQYEVFESLALSIETLRQHTSHSAQMITLMKELSEQTKLLALNAQIEAARAGDAGKGFAVVADEVGKLSFRSAEAAASITESLQEMEQQARLASSQSHELREQNSRQGTAVHETARSMSQITSSTEMLKKQIVSLQQQLQSIDDTLPEFEQISAQLVTINQETVAGFNQVAASSVKQINEIEKAIEVGETLGQLSKALQQLTARYRT</sequence>
<evidence type="ECO:0000256" key="2">
    <source>
        <dbReference type="ARBA" id="ARBA00022475"/>
    </source>
</evidence>
<comment type="subcellular location">
    <subcellularLocation>
        <location evidence="1">Cell membrane</location>
    </subcellularLocation>
</comment>
<comment type="caution">
    <text evidence="10">The sequence shown here is derived from an EMBL/GenBank/DDBJ whole genome shotgun (WGS) entry which is preliminary data.</text>
</comment>
<accession>A0ABW2NLD2</accession>
<evidence type="ECO:0000313" key="11">
    <source>
        <dbReference type="Proteomes" id="UP001596549"/>
    </source>
</evidence>
<dbReference type="RefSeq" id="WP_379745172.1">
    <property type="nucleotide sequence ID" value="NZ_JBHTCP010000002.1"/>
</dbReference>
<dbReference type="Pfam" id="PF00672">
    <property type="entry name" value="HAMP"/>
    <property type="match status" value="1"/>
</dbReference>
<feature type="domain" description="HAMP" evidence="9">
    <location>
        <begin position="193"/>
        <end position="246"/>
    </location>
</feature>